<evidence type="ECO:0000313" key="4">
    <source>
        <dbReference type="Proteomes" id="UP000321393"/>
    </source>
</evidence>
<dbReference type="AlphaFoldDB" id="A0A5D3CI92"/>
<evidence type="ECO:0000313" key="3">
    <source>
        <dbReference type="EMBL" id="TYK11551.1"/>
    </source>
</evidence>
<dbReference type="Proteomes" id="UP000321947">
    <property type="component" value="Unassembled WGS sequence"/>
</dbReference>
<protein>
    <submittedName>
        <fullName evidence="3">Uncharacterized protein</fullName>
    </submittedName>
</protein>
<sequence length="77" mass="9227">MRQHVAVAVVIMLALMIMNTFFLVDGRHLELQDEEHEKNPIESQKLRGRKQYETSEYNHHGCYRSDYNCWSNKETKE</sequence>
<keyword evidence="1" id="KW-0472">Membrane</keyword>
<proteinExistence type="predicted"/>
<accession>A0A5D3CI92</accession>
<feature type="transmembrane region" description="Helical" evidence="1">
    <location>
        <begin position="6"/>
        <end position="24"/>
    </location>
</feature>
<dbReference type="EMBL" id="SSTD01010708">
    <property type="protein sequence ID" value="TYK11551.1"/>
    <property type="molecule type" value="Genomic_DNA"/>
</dbReference>
<gene>
    <name evidence="3" type="ORF">E5676_scaffold952G00100</name>
    <name evidence="2" type="ORF">E6C27_scaffold60G001390</name>
</gene>
<keyword evidence="1" id="KW-0812">Transmembrane</keyword>
<comment type="caution">
    <text evidence="3">The sequence shown here is derived from an EMBL/GenBank/DDBJ whole genome shotgun (WGS) entry which is preliminary data.</text>
</comment>
<dbReference type="EMBL" id="SSTE01011134">
    <property type="protein sequence ID" value="KAA0051747.1"/>
    <property type="molecule type" value="Genomic_DNA"/>
</dbReference>
<reference evidence="4 5" key="1">
    <citation type="submission" date="2019-08" db="EMBL/GenBank/DDBJ databases">
        <title>Draft genome sequences of two oriental melons (Cucumis melo L. var makuwa).</title>
        <authorList>
            <person name="Kwon S.-Y."/>
        </authorList>
    </citation>
    <scope>NUCLEOTIDE SEQUENCE [LARGE SCALE GENOMIC DNA]</scope>
    <source>
        <strain evidence="5">cv. Chang Bougi</strain>
        <strain evidence="4">cv. SW 3</strain>
        <tissue evidence="3">Leaf</tissue>
    </source>
</reference>
<keyword evidence="1" id="KW-1133">Transmembrane helix</keyword>
<evidence type="ECO:0000256" key="1">
    <source>
        <dbReference type="SAM" id="Phobius"/>
    </source>
</evidence>
<dbReference type="Proteomes" id="UP000321393">
    <property type="component" value="Unassembled WGS sequence"/>
</dbReference>
<evidence type="ECO:0000313" key="5">
    <source>
        <dbReference type="Proteomes" id="UP000321947"/>
    </source>
</evidence>
<organism evidence="3 5">
    <name type="scientific">Cucumis melo var. makuwa</name>
    <name type="common">Oriental melon</name>
    <dbReference type="NCBI Taxonomy" id="1194695"/>
    <lineage>
        <taxon>Eukaryota</taxon>
        <taxon>Viridiplantae</taxon>
        <taxon>Streptophyta</taxon>
        <taxon>Embryophyta</taxon>
        <taxon>Tracheophyta</taxon>
        <taxon>Spermatophyta</taxon>
        <taxon>Magnoliopsida</taxon>
        <taxon>eudicotyledons</taxon>
        <taxon>Gunneridae</taxon>
        <taxon>Pentapetalae</taxon>
        <taxon>rosids</taxon>
        <taxon>fabids</taxon>
        <taxon>Cucurbitales</taxon>
        <taxon>Cucurbitaceae</taxon>
        <taxon>Benincaseae</taxon>
        <taxon>Cucumis</taxon>
    </lineage>
</organism>
<name>A0A5D3CI92_CUCMM</name>
<evidence type="ECO:0000313" key="2">
    <source>
        <dbReference type="EMBL" id="KAA0051747.1"/>
    </source>
</evidence>